<keyword evidence="4" id="KW-1185">Reference proteome</keyword>
<feature type="transmembrane region" description="Helical" evidence="1">
    <location>
        <begin position="154"/>
        <end position="175"/>
    </location>
</feature>
<organism evidence="2">
    <name type="scientific">Capitella teleta</name>
    <name type="common">Polychaete worm</name>
    <dbReference type="NCBI Taxonomy" id="283909"/>
    <lineage>
        <taxon>Eukaryota</taxon>
        <taxon>Metazoa</taxon>
        <taxon>Spiralia</taxon>
        <taxon>Lophotrochozoa</taxon>
        <taxon>Annelida</taxon>
        <taxon>Polychaeta</taxon>
        <taxon>Sedentaria</taxon>
        <taxon>Scolecida</taxon>
        <taxon>Capitellidae</taxon>
        <taxon>Capitella</taxon>
    </lineage>
</organism>
<dbReference type="HOGENOM" id="CLU_1148130_0_0_1"/>
<keyword evidence="1" id="KW-1133">Transmembrane helix</keyword>
<evidence type="ECO:0000313" key="2">
    <source>
        <dbReference type="EMBL" id="ELU05547.1"/>
    </source>
</evidence>
<name>R7UNS0_CAPTE</name>
<reference evidence="3" key="3">
    <citation type="submission" date="2015-06" db="UniProtKB">
        <authorList>
            <consortium name="EnsemblMetazoa"/>
        </authorList>
    </citation>
    <scope>IDENTIFICATION</scope>
</reference>
<dbReference type="EMBL" id="KB301402">
    <property type="protein sequence ID" value="ELU05547.1"/>
    <property type="molecule type" value="Genomic_DNA"/>
</dbReference>
<accession>R7UNS0</accession>
<dbReference type="EnsemblMetazoa" id="CapteT214788">
    <property type="protein sequence ID" value="CapteP214788"/>
    <property type="gene ID" value="CapteG214788"/>
</dbReference>
<keyword evidence="1" id="KW-0472">Membrane</keyword>
<proteinExistence type="predicted"/>
<sequence>MTEKSIQLNPVIPPCVPVGLSAFQGWICFSRIPQDSSIPALRGSSPGFKIFEDLYFQLGHNPCDQQHAPRALLPVASFSIVCKLIIVAICCMLQWMYTIPPPCIIQSFFSAHSSFSAPFFSPAAGFHCKLASNVDETYSIPNYVAILNTDKSEFIQATVITCSSILLMIVEFSVIRNNTLSPTLKYLRTRYNVERDFSIEFENLMDEVSRLEDILQAEPFGLPCHRAFIDCDCFLGGINNGH</sequence>
<reference evidence="4" key="1">
    <citation type="submission" date="2012-12" db="EMBL/GenBank/DDBJ databases">
        <authorList>
            <person name="Hellsten U."/>
            <person name="Grimwood J."/>
            <person name="Chapman J.A."/>
            <person name="Shapiro H."/>
            <person name="Aerts A."/>
            <person name="Otillar R.P."/>
            <person name="Terry A.Y."/>
            <person name="Boore J.L."/>
            <person name="Simakov O."/>
            <person name="Marletaz F."/>
            <person name="Cho S.-J."/>
            <person name="Edsinger-Gonzales E."/>
            <person name="Havlak P."/>
            <person name="Kuo D.-H."/>
            <person name="Larsson T."/>
            <person name="Lv J."/>
            <person name="Arendt D."/>
            <person name="Savage R."/>
            <person name="Osoegawa K."/>
            <person name="de Jong P."/>
            <person name="Lindberg D.R."/>
            <person name="Seaver E.C."/>
            <person name="Weisblat D.A."/>
            <person name="Putnam N.H."/>
            <person name="Grigoriev I.V."/>
            <person name="Rokhsar D.S."/>
        </authorList>
    </citation>
    <scope>NUCLEOTIDE SEQUENCE</scope>
    <source>
        <strain evidence="4">I ESC-2004</strain>
    </source>
</reference>
<feature type="transmembrane region" description="Helical" evidence="1">
    <location>
        <begin position="75"/>
        <end position="97"/>
    </location>
</feature>
<gene>
    <name evidence="2" type="ORF">CAPTEDRAFT_214788</name>
</gene>
<dbReference type="AlphaFoldDB" id="R7UNS0"/>
<protein>
    <submittedName>
        <fullName evidence="2 3">Uncharacterized protein</fullName>
    </submittedName>
</protein>
<evidence type="ECO:0000313" key="4">
    <source>
        <dbReference type="Proteomes" id="UP000014760"/>
    </source>
</evidence>
<evidence type="ECO:0000256" key="1">
    <source>
        <dbReference type="SAM" id="Phobius"/>
    </source>
</evidence>
<keyword evidence="1" id="KW-0812">Transmembrane</keyword>
<evidence type="ECO:0000313" key="3">
    <source>
        <dbReference type="EnsemblMetazoa" id="CapteP214788"/>
    </source>
</evidence>
<dbReference type="EMBL" id="AMQN01007791">
    <property type="status" value="NOT_ANNOTATED_CDS"/>
    <property type="molecule type" value="Genomic_DNA"/>
</dbReference>
<dbReference type="Proteomes" id="UP000014760">
    <property type="component" value="Unassembled WGS sequence"/>
</dbReference>
<reference evidence="2 4" key="2">
    <citation type="journal article" date="2013" name="Nature">
        <title>Insights into bilaterian evolution from three spiralian genomes.</title>
        <authorList>
            <person name="Simakov O."/>
            <person name="Marletaz F."/>
            <person name="Cho S.J."/>
            <person name="Edsinger-Gonzales E."/>
            <person name="Havlak P."/>
            <person name="Hellsten U."/>
            <person name="Kuo D.H."/>
            <person name="Larsson T."/>
            <person name="Lv J."/>
            <person name="Arendt D."/>
            <person name="Savage R."/>
            <person name="Osoegawa K."/>
            <person name="de Jong P."/>
            <person name="Grimwood J."/>
            <person name="Chapman J.A."/>
            <person name="Shapiro H."/>
            <person name="Aerts A."/>
            <person name="Otillar R.P."/>
            <person name="Terry A.Y."/>
            <person name="Boore J.L."/>
            <person name="Grigoriev I.V."/>
            <person name="Lindberg D.R."/>
            <person name="Seaver E.C."/>
            <person name="Weisblat D.A."/>
            <person name="Putnam N.H."/>
            <person name="Rokhsar D.S."/>
        </authorList>
    </citation>
    <scope>NUCLEOTIDE SEQUENCE</scope>
    <source>
        <strain evidence="2 4">I ESC-2004</strain>
    </source>
</reference>